<dbReference type="PANTHER" id="PTHR31970:SF9">
    <property type="entry name" value="MOLYBDATE TRANSPORTER 2"/>
    <property type="match status" value="1"/>
</dbReference>
<feature type="non-terminal residue" evidence="2">
    <location>
        <position position="1"/>
    </location>
</feature>
<feature type="compositionally biased region" description="Low complexity" evidence="1">
    <location>
        <begin position="337"/>
        <end position="347"/>
    </location>
</feature>
<dbReference type="Proteomes" id="UP001054857">
    <property type="component" value="Unassembled WGS sequence"/>
</dbReference>
<feature type="region of interest" description="Disordered" evidence="1">
    <location>
        <begin position="301"/>
        <end position="349"/>
    </location>
</feature>
<feature type="compositionally biased region" description="Gly residues" evidence="1">
    <location>
        <begin position="326"/>
        <end position="336"/>
    </location>
</feature>
<comment type="caution">
    <text evidence="2">The sequence shown here is derived from an EMBL/GenBank/DDBJ whole genome shotgun (WGS) entry which is preliminary data.</text>
</comment>
<proteinExistence type="predicted"/>
<dbReference type="Pfam" id="PF16983">
    <property type="entry name" value="MFS_MOT1"/>
    <property type="match status" value="2"/>
</dbReference>
<dbReference type="PANTHER" id="PTHR31970">
    <property type="match status" value="1"/>
</dbReference>
<accession>A0AAD3DJ13</accession>
<feature type="region of interest" description="Disordered" evidence="1">
    <location>
        <begin position="200"/>
        <end position="269"/>
    </location>
</feature>
<dbReference type="InterPro" id="IPR031563">
    <property type="entry name" value="MOT1/MOT2"/>
</dbReference>
<evidence type="ECO:0008006" key="4">
    <source>
        <dbReference type="Google" id="ProtNLM"/>
    </source>
</evidence>
<feature type="compositionally biased region" description="Polar residues" evidence="1">
    <location>
        <begin position="219"/>
        <end position="230"/>
    </location>
</feature>
<feature type="compositionally biased region" description="Polar residues" evidence="1">
    <location>
        <begin position="257"/>
        <end position="269"/>
    </location>
</feature>
<sequence length="588" mass="59867">MGALRGCCAHAFSHLTWAEVSGSLGDLGTFLPLLIGLVQKVNLDLGTTLIVTGIYNLVSGLQFRIPMCVQPMKTIAAVALAASQPALTLSQLLHAGLFVAGCELLLGATRLVDVVNRLVPASVIRGVQLAVGVKLAMKGIDMALRIHVTAAAAAGTAGAASSSGSSGSEVRWRPWLGPDGLIVGATALLLLFVSTIPTREPQQQLEQQRPQRYKKQRVQRQTQEHASTVGGQEGDTEGAAAAAAGGSGSGCGGSCSRNGRPSDATTTTLIDETSRLFQLATDDGDGRSAAAAVAATGTTITDLEAAPSSRRPEQVGSTSGSSNGSAAGGGGGGGGSNVQDSSSSSSGCCKSRPAPTALLVVVVGLMLTVVSRPGLLAELRLGPSTPRLLHPSWPDLREGALRAGLPQLPLTTLNSVIAVTQLATCLFPDRPSDAPRWRPSSVALSVGLLNLFGCWLGALPCCHGAGGLAAQYKFGARTGAAPILLGCLKAALGLLFGGSLAALLQSFPQPLLGALLTLSGVELAASVRHTRSARGYSYALLTAAAILALDNTGTGFLIGLAAAAAVAAHETLAEAAIVRQVLYGWRHW</sequence>
<dbReference type="GO" id="GO:0015098">
    <property type="term" value="F:molybdate ion transmembrane transporter activity"/>
    <property type="evidence" value="ECO:0007669"/>
    <property type="project" value="InterPro"/>
</dbReference>
<name>A0AAD3DJ13_9CHLO</name>
<organism evidence="2 3">
    <name type="scientific">Astrephomene gubernaculifera</name>
    <dbReference type="NCBI Taxonomy" id="47775"/>
    <lineage>
        <taxon>Eukaryota</taxon>
        <taxon>Viridiplantae</taxon>
        <taxon>Chlorophyta</taxon>
        <taxon>core chlorophytes</taxon>
        <taxon>Chlorophyceae</taxon>
        <taxon>CS clade</taxon>
        <taxon>Chlamydomonadales</taxon>
        <taxon>Astrephomenaceae</taxon>
        <taxon>Astrephomene</taxon>
    </lineage>
</organism>
<feature type="compositionally biased region" description="Low complexity" evidence="1">
    <location>
        <begin position="200"/>
        <end position="210"/>
    </location>
</feature>
<feature type="compositionally biased region" description="Low complexity" evidence="1">
    <location>
        <begin position="314"/>
        <end position="325"/>
    </location>
</feature>
<evidence type="ECO:0000313" key="2">
    <source>
        <dbReference type="EMBL" id="GFR41642.1"/>
    </source>
</evidence>
<keyword evidence="3" id="KW-1185">Reference proteome</keyword>
<evidence type="ECO:0000256" key="1">
    <source>
        <dbReference type="SAM" id="MobiDB-lite"/>
    </source>
</evidence>
<gene>
    <name evidence="2" type="ORF">Agub_g2377</name>
</gene>
<protein>
    <recommendedName>
        <fullName evidence="4">Molybdate transporter 1</fullName>
    </recommendedName>
</protein>
<dbReference type="AlphaFoldDB" id="A0AAD3DJ13"/>
<evidence type="ECO:0000313" key="3">
    <source>
        <dbReference type="Proteomes" id="UP001054857"/>
    </source>
</evidence>
<reference evidence="2 3" key="1">
    <citation type="journal article" date="2021" name="Sci. Rep.">
        <title>Genome sequencing of the multicellular alga Astrephomene provides insights into convergent evolution of germ-soma differentiation.</title>
        <authorList>
            <person name="Yamashita S."/>
            <person name="Yamamoto K."/>
            <person name="Matsuzaki R."/>
            <person name="Suzuki S."/>
            <person name="Yamaguchi H."/>
            <person name="Hirooka S."/>
            <person name="Minakuchi Y."/>
            <person name="Miyagishima S."/>
            <person name="Kawachi M."/>
            <person name="Toyoda A."/>
            <person name="Nozaki H."/>
        </authorList>
    </citation>
    <scope>NUCLEOTIDE SEQUENCE [LARGE SCALE GENOMIC DNA]</scope>
    <source>
        <strain evidence="2 3">NIES-4017</strain>
    </source>
</reference>
<dbReference type="EMBL" id="BMAR01000002">
    <property type="protein sequence ID" value="GFR41642.1"/>
    <property type="molecule type" value="Genomic_DNA"/>
</dbReference>